<protein>
    <submittedName>
        <fullName evidence="1">Uncharacterized protein</fullName>
    </submittedName>
</protein>
<accession>A0A7Z7AZ45</accession>
<sequence>MIYGEIEFIGIVDIPRINTIFSIDNTQWAPWKVILSDKEMQIQTSDRIIHVNLENILIVDRPLPHAILCKLQNSSRHGAVIVIDYKKNATIGIGEVVSSMIVAGKKSDVSNLKYMLMSLLGVKADPIIGTMKPEDIRLLCLLASGINSLDMLIPIFEGDDEMVNRTFASLKTKGLVDKYATLTPLGLDLVDRVKGVEKKKLGSDIQEDFDNLSTVWNCLDYNMGPCVDETNRIIWKFGNSKLCGNVATSDINKFICPTSIETIEVEIPENTCFMDLMIHTINDAFVVLKSRDYSVILAIYGCLNLKEDVQIRILFCFYLGFVTEAEILNFLQISFSCLAQHCKILVENKLLDWDAKELTNAGLNLVHRKIIGDVAVLFNWSCFEYKSENFKKIETRKKECAKKKIMDILHSKHGKTLNV</sequence>
<reference evidence="1 2" key="1">
    <citation type="submission" date="2016-10" db="EMBL/GenBank/DDBJ databases">
        <authorList>
            <person name="Varghese N."/>
            <person name="Submissions S."/>
        </authorList>
    </citation>
    <scope>NUCLEOTIDE SEQUENCE [LARGE SCALE GENOMIC DNA]</scope>
    <source>
        <strain evidence="1 2">PL 12/M</strain>
    </source>
</reference>
<gene>
    <name evidence="1" type="ORF">SAMN04488589_2786</name>
</gene>
<proteinExistence type="predicted"/>
<evidence type="ECO:0000313" key="1">
    <source>
        <dbReference type="EMBL" id="SDG35266.1"/>
    </source>
</evidence>
<keyword evidence="2" id="KW-1185">Reference proteome</keyword>
<dbReference type="AlphaFoldDB" id="A0A7Z7AZ45"/>
<dbReference type="EMBL" id="FNCA01000013">
    <property type="protein sequence ID" value="SDG35266.1"/>
    <property type="molecule type" value="Genomic_DNA"/>
</dbReference>
<comment type="caution">
    <text evidence="1">The sequence shown here is derived from an EMBL/GenBank/DDBJ whole genome shotgun (WGS) entry which is preliminary data.</text>
</comment>
<dbReference type="RefSeq" id="WP_091711050.1">
    <property type="nucleotide sequence ID" value="NZ_FNCA01000013.1"/>
</dbReference>
<evidence type="ECO:0000313" key="2">
    <source>
        <dbReference type="Proteomes" id="UP000199259"/>
    </source>
</evidence>
<name>A0A7Z7AZ45_9EURY</name>
<organism evidence="1 2">
    <name type="scientific">Methanolobus vulcani</name>
    <dbReference type="NCBI Taxonomy" id="38026"/>
    <lineage>
        <taxon>Archaea</taxon>
        <taxon>Methanobacteriati</taxon>
        <taxon>Methanobacteriota</taxon>
        <taxon>Stenosarchaea group</taxon>
        <taxon>Methanomicrobia</taxon>
        <taxon>Methanosarcinales</taxon>
        <taxon>Methanosarcinaceae</taxon>
        <taxon>Methanolobus</taxon>
    </lineage>
</organism>
<dbReference type="Proteomes" id="UP000199259">
    <property type="component" value="Unassembled WGS sequence"/>
</dbReference>
<dbReference type="OrthoDB" id="123167at2157"/>